<evidence type="ECO:0000313" key="1">
    <source>
        <dbReference type="EMBL" id="ADM11594.1"/>
    </source>
</evidence>
<organism evidence="1 2">
    <name type="scientific">Encephalitozoon intestinalis (strain ATCC 50506)</name>
    <name type="common">Microsporidian parasite</name>
    <name type="synonym">Septata intestinalis</name>
    <dbReference type="NCBI Taxonomy" id="876142"/>
    <lineage>
        <taxon>Eukaryota</taxon>
        <taxon>Fungi</taxon>
        <taxon>Fungi incertae sedis</taxon>
        <taxon>Microsporidia</taxon>
        <taxon>Unikaryonidae</taxon>
        <taxon>Encephalitozoon</taxon>
    </lineage>
</organism>
<dbReference type="GeneID" id="9699275"/>
<name>E0S708_ENCIT</name>
<dbReference type="VEuPathDB" id="MicrosporidiaDB:Eint_051470"/>
<dbReference type="HOGENOM" id="CLU_918373_0_0_1"/>
<dbReference type="Proteomes" id="UP000002313">
    <property type="component" value="Chromosome V"/>
</dbReference>
<gene>
    <name evidence="1" type="ORF">Eint_051470</name>
</gene>
<dbReference type="KEGG" id="ein:Eint_051470"/>
<sequence length="302" mass="35677">MSLIRKKDLVIFGTPNCDTGLLDKSITKKILRRNPSVLASIYRRTNQKNKAIQALQHKLVGNQKVIYNHEILYNYIYFEDYDGAMQRIASLNFRDETIERLLLQIFIHEKTQNEKVCCGSDTYNKIIGRILKYLFTHFSIDVFSYFTKILEDFCNNNNGCKDKLCGNSKIALFKKHCNRKYMEQLSLESLKYIYHELGLLEALRLIVHRNPKVDEFYFKEFARKCLPTDEELKSILNRVYSPSLFSLLKERDSLTRAIVELKKHYKKDYTDSEVSFESEYCTKIGVRKKNRYLSTYDIPDET</sequence>
<keyword evidence="2" id="KW-1185">Reference proteome</keyword>
<dbReference type="RefSeq" id="XP_003072954.1">
    <property type="nucleotide sequence ID" value="XM_003072908.1"/>
</dbReference>
<protein>
    <submittedName>
        <fullName evidence="1">Uncharacterized protein</fullName>
    </submittedName>
</protein>
<reference evidence="1 2" key="1">
    <citation type="journal article" date="2010" name="Nat. Commun.">
        <title>The complete sequence of the smallest known nuclear genome from the microsporidian Encephalitozoon intestinalis.</title>
        <authorList>
            <person name="Corradi N."/>
            <person name="Pombert J.-F."/>
            <person name="Farinelli L."/>
            <person name="Didier E.S."/>
            <person name="Keeling P.J."/>
        </authorList>
    </citation>
    <scope>NUCLEOTIDE SEQUENCE [LARGE SCALE GENOMIC DNA]</scope>
    <source>
        <strain evidence="1 2">ATCC 50506</strain>
    </source>
</reference>
<dbReference type="OrthoDB" id="2191084at2759"/>
<accession>E0S708</accession>
<proteinExistence type="predicted"/>
<dbReference type="AlphaFoldDB" id="E0S708"/>
<reference evidence="1 2" key="2">
    <citation type="journal article" date="2012" name="Proc. Natl. Acad. Sci. U.S.A.">
        <title>Gain and loss of multiple functionally related, horizontally transferred genes in the reduced genomes of two microsporidian parasites.</title>
        <authorList>
            <person name="Pombert J.-F."/>
            <person name="Selman M."/>
            <person name="Burki F."/>
            <person name="Bardell F.T."/>
            <person name="Farinelli L."/>
            <person name="Solter L.F."/>
            <person name="Whitman D.W."/>
            <person name="Weiss L.M."/>
            <person name="Corradi N."/>
            <person name="Keeling P.J."/>
        </authorList>
    </citation>
    <scope>NUCLEOTIDE SEQUENCE [LARGE SCALE GENOMIC DNA]</scope>
    <source>
        <strain evidence="1 2">ATCC 50506</strain>
    </source>
</reference>
<dbReference type="EMBL" id="CP001946">
    <property type="protein sequence ID" value="ADM11594.1"/>
    <property type="molecule type" value="Genomic_DNA"/>
</dbReference>
<evidence type="ECO:0000313" key="2">
    <source>
        <dbReference type="Proteomes" id="UP000002313"/>
    </source>
</evidence>